<organism evidence="3 4">
    <name type="scientific">Cronobacter sakazakii (strain ATCC BAA-894)</name>
    <name type="common">Enterobacter sakazakii</name>
    <dbReference type="NCBI Taxonomy" id="290339"/>
    <lineage>
        <taxon>Bacteria</taxon>
        <taxon>Pseudomonadati</taxon>
        <taxon>Pseudomonadota</taxon>
        <taxon>Gammaproteobacteria</taxon>
        <taxon>Enterobacterales</taxon>
        <taxon>Enterobacteriaceae</taxon>
        <taxon>Cronobacter</taxon>
    </lineage>
</organism>
<dbReference type="Pfam" id="PF07007">
    <property type="entry name" value="LprI"/>
    <property type="match status" value="1"/>
</dbReference>
<dbReference type="HOGENOM" id="CLU_128596_9_0_6"/>
<evidence type="ECO:0000256" key="1">
    <source>
        <dbReference type="SAM" id="SignalP"/>
    </source>
</evidence>
<feature type="domain" description="Lysozyme inhibitor LprI-like N-terminal" evidence="2">
    <location>
        <begin position="40"/>
        <end position="118"/>
    </location>
</feature>
<sequence>MRAPATGAQNNKPKTGILMKAHLLALPLLLCSAAAWSMSCDNPRSPYDTTYCAALEMVQGDRDLNQQYKNTMSVLSPAQKQVVKNAQISWLKVRDHECAEGSTLLLGCANEKMAARIALLKSIERECRNAGCNDADLSRIE</sequence>
<dbReference type="Gene3D" id="1.20.1270.180">
    <property type="match status" value="1"/>
</dbReference>
<name>A7MM61_CROS8</name>
<keyword evidence="4" id="KW-1185">Reference proteome</keyword>
<dbReference type="Proteomes" id="UP000000260">
    <property type="component" value="Chromosome"/>
</dbReference>
<reference evidence="3 4" key="1">
    <citation type="journal article" date="2010" name="PLoS ONE">
        <title>Genome sequence of Cronobacter sakazakii BAA-894 and comparative genomic hybridization analysis with other Cronobacter species.</title>
        <authorList>
            <person name="Kucerova E."/>
            <person name="Clifton S.W."/>
            <person name="Xia X.Q."/>
            <person name="Long F."/>
            <person name="Porwollik S."/>
            <person name="Fulton L."/>
            <person name="Fronick C."/>
            <person name="Minx P."/>
            <person name="Kyung K."/>
            <person name="Warren W."/>
            <person name="Fulton R."/>
            <person name="Feng D."/>
            <person name="Wollam A."/>
            <person name="Shah N."/>
            <person name="Bhonagiri V."/>
            <person name="Nash W.E."/>
            <person name="Hallsworth-Pepin K."/>
            <person name="Wilson R.K."/>
            <person name="McClelland M."/>
            <person name="Forsythe S.J."/>
        </authorList>
    </citation>
    <scope>NUCLEOTIDE SEQUENCE [LARGE SCALE GENOMIC DNA]</scope>
    <source>
        <strain evidence="3 4">ATCC BAA-894</strain>
    </source>
</reference>
<gene>
    <name evidence="3" type="ordered locus">ESA_00215</name>
</gene>
<feature type="chain" id="PRO_5002712471" description="Lysozyme inhibitor LprI-like N-terminal domain-containing protein" evidence="1">
    <location>
        <begin position="38"/>
        <end position="141"/>
    </location>
</feature>
<dbReference type="AlphaFoldDB" id="A7MM61"/>
<dbReference type="KEGG" id="esa:ESA_00215"/>
<evidence type="ECO:0000313" key="3">
    <source>
        <dbReference type="EMBL" id="ABU75516.1"/>
    </source>
</evidence>
<dbReference type="EMBL" id="CP000783">
    <property type="protein sequence ID" value="ABU75516.1"/>
    <property type="molecule type" value="Genomic_DNA"/>
</dbReference>
<protein>
    <recommendedName>
        <fullName evidence="2">Lysozyme inhibitor LprI-like N-terminal domain-containing protein</fullName>
    </recommendedName>
</protein>
<feature type="signal peptide" evidence="1">
    <location>
        <begin position="1"/>
        <end position="37"/>
    </location>
</feature>
<proteinExistence type="predicted"/>
<evidence type="ECO:0000259" key="2">
    <source>
        <dbReference type="Pfam" id="PF07007"/>
    </source>
</evidence>
<evidence type="ECO:0000313" key="4">
    <source>
        <dbReference type="Proteomes" id="UP000000260"/>
    </source>
</evidence>
<keyword evidence="1" id="KW-0732">Signal</keyword>
<accession>A7MM61</accession>
<dbReference type="InterPro" id="IPR009739">
    <property type="entry name" value="LprI-like_N"/>
</dbReference>